<gene>
    <name evidence="3" type="ORF">KIPB_010269</name>
</gene>
<sequence length="310" mass="34152">MAKELLQRRQSSRARVERDTRVQAHIQKQEAEILRLRAAIQSGHPPSPPLRKRAALVEPKSEPESERDRDTHTPPTPSIQTRVDTSSETDDGSRSLTTDTSSETESDDSTDEYTDDSAASGDVLMDGESDEGEGEGSECSSSKEESDKGESDMGGQEAPPRSGSIPTEPEETSPDPPPTGTVSSLHTSTRGADGLARSRPRRACRDRLVPVSLPTPMRVAPGLDRSRHNTSGVIPVDREIKCKRDIRGVSWDSRIRELQEYLLTYGSWPEPPGELGRWVERKRNRKRAGKLRPARTAALEALGIDWNAKS</sequence>
<evidence type="ECO:0000313" key="4">
    <source>
        <dbReference type="Proteomes" id="UP000265618"/>
    </source>
</evidence>
<evidence type="ECO:0000259" key="2">
    <source>
        <dbReference type="Pfam" id="PF03457"/>
    </source>
</evidence>
<feature type="compositionally biased region" description="Acidic residues" evidence="1">
    <location>
        <begin position="125"/>
        <end position="136"/>
    </location>
</feature>
<feature type="compositionally biased region" description="Basic and acidic residues" evidence="1">
    <location>
        <begin position="14"/>
        <end position="23"/>
    </location>
</feature>
<evidence type="ECO:0000313" key="3">
    <source>
        <dbReference type="EMBL" id="GIQ88097.1"/>
    </source>
</evidence>
<name>A0A9K3D3N5_9EUKA</name>
<feature type="region of interest" description="Disordered" evidence="1">
    <location>
        <begin position="1"/>
        <end position="23"/>
    </location>
</feature>
<feature type="region of interest" description="Disordered" evidence="1">
    <location>
        <begin position="37"/>
        <end position="206"/>
    </location>
</feature>
<feature type="compositionally biased region" description="Basic and acidic residues" evidence="1">
    <location>
        <begin position="59"/>
        <end position="72"/>
    </location>
</feature>
<dbReference type="Gene3D" id="6.10.140.530">
    <property type="match status" value="1"/>
</dbReference>
<feature type="compositionally biased region" description="Polar residues" evidence="1">
    <location>
        <begin position="180"/>
        <end position="190"/>
    </location>
</feature>
<protein>
    <recommendedName>
        <fullName evidence="2">Helicase-associated domain-containing protein</fullName>
    </recommendedName>
</protein>
<feature type="compositionally biased region" description="Basic and acidic residues" evidence="1">
    <location>
        <begin position="141"/>
        <end position="151"/>
    </location>
</feature>
<dbReference type="EMBL" id="BDIP01003763">
    <property type="protein sequence ID" value="GIQ88097.1"/>
    <property type="molecule type" value="Genomic_DNA"/>
</dbReference>
<keyword evidence="4" id="KW-1185">Reference proteome</keyword>
<evidence type="ECO:0000256" key="1">
    <source>
        <dbReference type="SAM" id="MobiDB-lite"/>
    </source>
</evidence>
<dbReference type="Proteomes" id="UP000265618">
    <property type="component" value="Unassembled WGS sequence"/>
</dbReference>
<reference evidence="3 4" key="1">
    <citation type="journal article" date="2018" name="PLoS ONE">
        <title>The draft genome of Kipferlia bialata reveals reductive genome evolution in fornicate parasites.</title>
        <authorList>
            <person name="Tanifuji G."/>
            <person name="Takabayashi S."/>
            <person name="Kume K."/>
            <person name="Takagi M."/>
            <person name="Nakayama T."/>
            <person name="Kamikawa R."/>
            <person name="Inagaki Y."/>
            <person name="Hashimoto T."/>
        </authorList>
    </citation>
    <scope>NUCLEOTIDE SEQUENCE [LARGE SCALE GENOMIC DNA]</scope>
    <source>
        <strain evidence="3">NY0173</strain>
    </source>
</reference>
<feature type="compositionally biased region" description="Acidic residues" evidence="1">
    <location>
        <begin position="102"/>
        <end position="115"/>
    </location>
</feature>
<dbReference type="Pfam" id="PF03457">
    <property type="entry name" value="HA"/>
    <property type="match status" value="1"/>
</dbReference>
<dbReference type="InterPro" id="IPR005114">
    <property type="entry name" value="Helicase_assoc"/>
</dbReference>
<organism evidence="3 4">
    <name type="scientific">Kipferlia bialata</name>
    <dbReference type="NCBI Taxonomy" id="797122"/>
    <lineage>
        <taxon>Eukaryota</taxon>
        <taxon>Metamonada</taxon>
        <taxon>Carpediemonas-like organisms</taxon>
        <taxon>Kipferlia</taxon>
    </lineage>
</organism>
<feature type="domain" description="Helicase-associated" evidence="2">
    <location>
        <begin position="250"/>
        <end position="303"/>
    </location>
</feature>
<comment type="caution">
    <text evidence="3">The sequence shown here is derived from an EMBL/GenBank/DDBJ whole genome shotgun (WGS) entry which is preliminary data.</text>
</comment>
<accession>A0A9K3D3N5</accession>
<proteinExistence type="predicted"/>
<dbReference type="AlphaFoldDB" id="A0A9K3D3N5"/>